<evidence type="ECO:0000313" key="3">
    <source>
        <dbReference type="Proteomes" id="UP000216840"/>
    </source>
</evidence>
<dbReference type="Proteomes" id="UP000216840">
    <property type="component" value="Unassembled WGS sequence"/>
</dbReference>
<name>A0A265UXS5_9FLAO</name>
<protein>
    <submittedName>
        <fullName evidence="2">Uncharacterized protein</fullName>
    </submittedName>
</protein>
<dbReference type="AlphaFoldDB" id="A0A265UXS5"/>
<feature type="transmembrane region" description="Helical" evidence="1">
    <location>
        <begin position="12"/>
        <end position="33"/>
    </location>
</feature>
<dbReference type="RefSeq" id="WP_165764747.1">
    <property type="nucleotide sequence ID" value="NZ_NGJN01000002.1"/>
</dbReference>
<organism evidence="2 3">
    <name type="scientific">Winogradskyella aurantia</name>
    <dbReference type="NCBI Taxonomy" id="1915063"/>
    <lineage>
        <taxon>Bacteria</taxon>
        <taxon>Pseudomonadati</taxon>
        <taxon>Bacteroidota</taxon>
        <taxon>Flavobacteriia</taxon>
        <taxon>Flavobacteriales</taxon>
        <taxon>Flavobacteriaceae</taxon>
        <taxon>Winogradskyella</taxon>
    </lineage>
</organism>
<keyword evidence="1" id="KW-1133">Transmembrane helix</keyword>
<gene>
    <name evidence="2" type="ORF">CA834_05640</name>
</gene>
<accession>A0A265UXS5</accession>
<comment type="caution">
    <text evidence="2">The sequence shown here is derived from an EMBL/GenBank/DDBJ whole genome shotgun (WGS) entry which is preliminary data.</text>
</comment>
<keyword evidence="3" id="KW-1185">Reference proteome</keyword>
<dbReference type="Pfam" id="PF19578">
    <property type="entry name" value="DUF6090"/>
    <property type="match status" value="1"/>
</dbReference>
<dbReference type="EMBL" id="NGJN01000002">
    <property type="protein sequence ID" value="OZV70101.1"/>
    <property type="molecule type" value="Genomic_DNA"/>
</dbReference>
<keyword evidence="1" id="KW-0812">Transmembrane</keyword>
<sequence>MEKNKTGKYLKYAIGEIVLVVIGILIALSINNWNENQKNKSKELKILKELKSELISNKYRLYDKAEFFNKTKRNGKLVENHLTNRLAYNDSLQRYFSIPLDNFSFLLAYSAYENLKSQGFDNITNDKLRLSIIRLYDEKFGLIKDQEIKMSNIFTTTSVPLTIKYFRTTLSKGLVPNDYDKLLNTSEFTNLISQLAYASGDYEAISKNTAVEIDRLLKEIEAEINNKE</sequence>
<proteinExistence type="predicted"/>
<dbReference type="InterPro" id="IPR045749">
    <property type="entry name" value="DUF6090"/>
</dbReference>
<reference evidence="2 3" key="1">
    <citation type="submission" date="2017-05" db="EMBL/GenBank/DDBJ databases">
        <title>The draft genome sequence of Idiomarina salinarum WNB302.</title>
        <authorList>
            <person name="Sun Y."/>
            <person name="Chen B."/>
            <person name="Du Z."/>
        </authorList>
    </citation>
    <scope>NUCLEOTIDE SEQUENCE [LARGE SCALE GENOMIC DNA]</scope>
    <source>
        <strain evidence="2 3">WNB302</strain>
    </source>
</reference>
<evidence type="ECO:0000313" key="2">
    <source>
        <dbReference type="EMBL" id="OZV70101.1"/>
    </source>
</evidence>
<keyword evidence="1" id="KW-0472">Membrane</keyword>
<evidence type="ECO:0000256" key="1">
    <source>
        <dbReference type="SAM" id="Phobius"/>
    </source>
</evidence>